<dbReference type="InterPro" id="IPR004504">
    <property type="entry name" value="DNA_repair_RadA"/>
</dbReference>
<keyword evidence="3" id="KW-0227">DNA damage</keyword>
<dbReference type="AlphaFoldDB" id="A0AAW1WG20"/>
<dbReference type="InterPro" id="IPR014721">
    <property type="entry name" value="Ribsml_uS5_D2-typ_fold_subgr"/>
</dbReference>
<evidence type="ECO:0000256" key="7">
    <source>
        <dbReference type="ARBA" id="ARBA00022840"/>
    </source>
</evidence>
<dbReference type="GO" id="GO:0003684">
    <property type="term" value="F:damaged DNA binding"/>
    <property type="evidence" value="ECO:0007669"/>
    <property type="project" value="InterPro"/>
</dbReference>
<dbReference type="Pfam" id="PF13541">
    <property type="entry name" value="ChlI"/>
    <property type="match status" value="1"/>
</dbReference>
<evidence type="ECO:0000259" key="12">
    <source>
        <dbReference type="PROSITE" id="PS50162"/>
    </source>
</evidence>
<protein>
    <recommendedName>
        <fullName evidence="12">RecA family profile 1 domain-containing protein</fullName>
    </recommendedName>
</protein>
<dbReference type="Gene3D" id="3.40.50.300">
    <property type="entry name" value="P-loop containing nucleotide triphosphate hydrolases"/>
    <property type="match status" value="1"/>
</dbReference>
<keyword evidence="5" id="KW-0378">Hydrolase</keyword>
<dbReference type="Proteomes" id="UP001457282">
    <property type="component" value="Unassembled WGS sequence"/>
</dbReference>
<dbReference type="InterPro" id="IPR020588">
    <property type="entry name" value="RecA_ATP-bd"/>
</dbReference>
<evidence type="ECO:0000313" key="13">
    <source>
        <dbReference type="EMBL" id="KAK9923502.1"/>
    </source>
</evidence>
<accession>A0AAW1WG20</accession>
<dbReference type="PANTHER" id="PTHR32472">
    <property type="entry name" value="DNA REPAIR PROTEIN RADA"/>
    <property type="match status" value="1"/>
</dbReference>
<dbReference type="SUPFAM" id="SSF52540">
    <property type="entry name" value="P-loop containing nucleoside triphosphate hydrolases"/>
    <property type="match status" value="1"/>
</dbReference>
<dbReference type="NCBIfam" id="TIGR00416">
    <property type="entry name" value="sms"/>
    <property type="match status" value="1"/>
</dbReference>
<dbReference type="GO" id="GO:0140664">
    <property type="term" value="F:ATP-dependent DNA damage sensor activity"/>
    <property type="evidence" value="ECO:0007669"/>
    <property type="project" value="InterPro"/>
</dbReference>
<evidence type="ECO:0000256" key="2">
    <source>
        <dbReference type="ARBA" id="ARBA00022741"/>
    </source>
</evidence>
<dbReference type="PROSITE" id="PS50162">
    <property type="entry name" value="RECA_2"/>
    <property type="match status" value="1"/>
</dbReference>
<evidence type="ECO:0000256" key="1">
    <source>
        <dbReference type="ARBA" id="ARBA00022723"/>
    </source>
</evidence>
<keyword evidence="6" id="KW-0862">Zinc</keyword>
<dbReference type="Pfam" id="PF13481">
    <property type="entry name" value="AAA_25"/>
    <property type="match status" value="1"/>
</dbReference>
<dbReference type="PANTHER" id="PTHR32472:SF10">
    <property type="entry name" value="DNA REPAIR PROTEIN RADA-LIKE PROTEIN"/>
    <property type="match status" value="1"/>
</dbReference>
<evidence type="ECO:0000256" key="6">
    <source>
        <dbReference type="ARBA" id="ARBA00022833"/>
    </source>
</evidence>
<evidence type="ECO:0000313" key="14">
    <source>
        <dbReference type="Proteomes" id="UP001457282"/>
    </source>
</evidence>
<keyword evidence="9" id="KW-0238">DNA-binding</keyword>
<dbReference type="EMBL" id="JBEDUW010000006">
    <property type="protein sequence ID" value="KAK9923502.1"/>
    <property type="molecule type" value="Genomic_DNA"/>
</dbReference>
<evidence type="ECO:0000256" key="3">
    <source>
        <dbReference type="ARBA" id="ARBA00022763"/>
    </source>
</evidence>
<evidence type="ECO:0000256" key="10">
    <source>
        <dbReference type="ARBA" id="ARBA00023204"/>
    </source>
</evidence>
<keyword evidence="1" id="KW-0479">Metal-binding</keyword>
<dbReference type="FunFam" id="3.40.50.300:FF:000050">
    <property type="entry name" value="DNA repair protein RadA"/>
    <property type="match status" value="1"/>
</dbReference>
<dbReference type="GO" id="GO:0005524">
    <property type="term" value="F:ATP binding"/>
    <property type="evidence" value="ECO:0007669"/>
    <property type="project" value="UniProtKB-KW"/>
</dbReference>
<gene>
    <name evidence="13" type="ORF">M0R45_031918</name>
</gene>
<dbReference type="Pfam" id="PF18073">
    <property type="entry name" value="Zn_ribbon_LapB"/>
    <property type="match status" value="1"/>
</dbReference>
<dbReference type="FunFam" id="3.30.230.10:FF:000053">
    <property type="entry name" value="DNA repair protein radA isogeny"/>
    <property type="match status" value="1"/>
</dbReference>
<feature type="region of interest" description="Disordered" evidence="11">
    <location>
        <begin position="46"/>
        <end position="152"/>
    </location>
</feature>
<keyword evidence="2" id="KW-0547">Nucleotide-binding</keyword>
<dbReference type="SUPFAM" id="SSF54211">
    <property type="entry name" value="Ribosomal protein S5 domain 2-like"/>
    <property type="match status" value="1"/>
</dbReference>
<dbReference type="GO" id="GO:0008270">
    <property type="term" value="F:zinc ion binding"/>
    <property type="evidence" value="ECO:0007669"/>
    <property type="project" value="UniProtKB-KW"/>
</dbReference>
<keyword evidence="7" id="KW-0067">ATP-binding</keyword>
<keyword evidence="4" id="KW-0863">Zinc-finger</keyword>
<keyword evidence="8" id="KW-0346">Stress response</keyword>
<dbReference type="InterPro" id="IPR041166">
    <property type="entry name" value="Rubredoxin_2"/>
</dbReference>
<evidence type="ECO:0000256" key="8">
    <source>
        <dbReference type="ARBA" id="ARBA00023016"/>
    </source>
</evidence>
<sequence length="633" mass="68059">MQVSDMRALRAIYTHQRLLRPTNHKSLPNPSLISFQSLQDPNFSRHFHSTGRLRCPEEPNSIPDSLNSQTNSSFEEEPRRVWSVFAPVSRTPATPKVSKSSDGQESGSETEMGSSSLGNGVNEIEKGKAKRSVGKVNSGTGSVSGRGTLKNGKGKVKTYWVCSDCGETHGQWVGRCRSCGVYNTLKQFLDRDDGGKVSGIGVSEEAVRSWLPRGEVQPVRLKDVNRGISWKDRRIPLRGTFGNEVATVLGGGVVPGSLVLIGGDPGVGKSTLVLQIASIIAEGHELGKASRVVYVSGEESIEQIGSRADRMGIVTEDLFLYSSTDIEDIFEKIQPVAPHALIVDSIQTVYLKGVVGSAGGIVQVKECTSALLLFAKKTNIPVFLIGHVNKSGEIAGPRVLEHIVDVVLYMEGEKYSSYRLLRSVKNRFGSTDELGVFEMSQSGLQAVSNPSGMFLGEQYPDSEYLAGLAVAVIMDGSRSFLIEIQALCVSGQAVSRQVNGIQGSRADMIISVLAKQAGLKLQENAIFLNVVSGTTLKETAGDLAIAAAICSSFLESPIPNSMAFIGEIGLSGELRPVSAMDKRINTVAKLGYKTCIVPKSAEEALRGTPGFEDINILGCKNLKDVINNVFKSY</sequence>
<proteinExistence type="predicted"/>
<keyword evidence="14" id="KW-1185">Reference proteome</keyword>
<dbReference type="SMART" id="SM00382">
    <property type="entry name" value="AAA"/>
    <property type="match status" value="1"/>
</dbReference>
<dbReference type="InterPro" id="IPR020568">
    <property type="entry name" value="Ribosomal_Su5_D2-typ_SF"/>
</dbReference>
<feature type="compositionally biased region" description="Polar residues" evidence="11">
    <location>
        <begin position="62"/>
        <end position="73"/>
    </location>
</feature>
<evidence type="ECO:0000256" key="4">
    <source>
        <dbReference type="ARBA" id="ARBA00022771"/>
    </source>
</evidence>
<dbReference type="GO" id="GO:0016787">
    <property type="term" value="F:hydrolase activity"/>
    <property type="evidence" value="ECO:0007669"/>
    <property type="project" value="UniProtKB-KW"/>
</dbReference>
<evidence type="ECO:0000256" key="5">
    <source>
        <dbReference type="ARBA" id="ARBA00022801"/>
    </source>
</evidence>
<dbReference type="CDD" id="cd01121">
    <property type="entry name" value="RadA_SMS_N"/>
    <property type="match status" value="1"/>
</dbReference>
<comment type="caution">
    <text evidence="13">The sequence shown here is derived from an EMBL/GenBank/DDBJ whole genome shotgun (WGS) entry which is preliminary data.</text>
</comment>
<dbReference type="InterPro" id="IPR003593">
    <property type="entry name" value="AAA+_ATPase"/>
</dbReference>
<feature type="compositionally biased region" description="Low complexity" evidence="11">
    <location>
        <begin position="103"/>
        <end position="116"/>
    </location>
</feature>
<dbReference type="Gene3D" id="3.30.230.10">
    <property type="match status" value="1"/>
</dbReference>
<feature type="domain" description="RecA family profile 1" evidence="12">
    <location>
        <begin position="234"/>
        <end position="388"/>
    </location>
</feature>
<dbReference type="InterPro" id="IPR027417">
    <property type="entry name" value="P-loop_NTPase"/>
</dbReference>
<dbReference type="PRINTS" id="PR01874">
    <property type="entry name" value="DNAREPAIRADA"/>
</dbReference>
<organism evidence="13 14">
    <name type="scientific">Rubus argutus</name>
    <name type="common">Southern blackberry</name>
    <dbReference type="NCBI Taxonomy" id="59490"/>
    <lineage>
        <taxon>Eukaryota</taxon>
        <taxon>Viridiplantae</taxon>
        <taxon>Streptophyta</taxon>
        <taxon>Embryophyta</taxon>
        <taxon>Tracheophyta</taxon>
        <taxon>Spermatophyta</taxon>
        <taxon>Magnoliopsida</taxon>
        <taxon>eudicotyledons</taxon>
        <taxon>Gunneridae</taxon>
        <taxon>Pentapetalae</taxon>
        <taxon>rosids</taxon>
        <taxon>fabids</taxon>
        <taxon>Rosales</taxon>
        <taxon>Rosaceae</taxon>
        <taxon>Rosoideae</taxon>
        <taxon>Rosoideae incertae sedis</taxon>
        <taxon>Rubus</taxon>
    </lineage>
</organism>
<name>A0AAW1WG20_RUBAR</name>
<evidence type="ECO:0000256" key="11">
    <source>
        <dbReference type="SAM" id="MobiDB-lite"/>
    </source>
</evidence>
<feature type="compositionally biased region" description="Polar residues" evidence="11">
    <location>
        <begin position="135"/>
        <end position="145"/>
    </location>
</feature>
<reference evidence="13 14" key="1">
    <citation type="journal article" date="2023" name="G3 (Bethesda)">
        <title>A chromosome-length genome assembly and annotation of blackberry (Rubus argutus, cv. 'Hillquist').</title>
        <authorList>
            <person name="Bruna T."/>
            <person name="Aryal R."/>
            <person name="Dudchenko O."/>
            <person name="Sargent D.J."/>
            <person name="Mead D."/>
            <person name="Buti M."/>
            <person name="Cavallini A."/>
            <person name="Hytonen T."/>
            <person name="Andres J."/>
            <person name="Pham M."/>
            <person name="Weisz D."/>
            <person name="Mascagni F."/>
            <person name="Usai G."/>
            <person name="Natali L."/>
            <person name="Bassil N."/>
            <person name="Fernandez G.E."/>
            <person name="Lomsadze A."/>
            <person name="Armour M."/>
            <person name="Olukolu B."/>
            <person name="Poorten T."/>
            <person name="Britton C."/>
            <person name="Davik J."/>
            <person name="Ashrafi H."/>
            <person name="Aiden E.L."/>
            <person name="Borodovsky M."/>
            <person name="Worthington M."/>
        </authorList>
    </citation>
    <scope>NUCLEOTIDE SEQUENCE [LARGE SCALE GENOMIC DNA]</scope>
    <source>
        <strain evidence="13">PI 553951</strain>
    </source>
</reference>
<dbReference type="GO" id="GO:0000725">
    <property type="term" value="P:recombinational repair"/>
    <property type="evidence" value="ECO:0007669"/>
    <property type="project" value="TreeGrafter"/>
</dbReference>
<keyword evidence="10" id="KW-0234">DNA repair</keyword>
<evidence type="ECO:0000256" key="9">
    <source>
        <dbReference type="ARBA" id="ARBA00023125"/>
    </source>
</evidence>